<dbReference type="OrthoDB" id="197419at2759"/>
<dbReference type="PROSITE" id="PS51704">
    <property type="entry name" value="GP_PDE"/>
    <property type="match status" value="1"/>
</dbReference>
<name>A0A8J6B1G8_9EUKA</name>
<dbReference type="AlphaFoldDB" id="A0A8J6B1G8"/>
<comment type="caution">
    <text evidence="4">The sequence shown here is derived from an EMBL/GenBank/DDBJ whole genome shotgun (WGS) entry which is preliminary data.</text>
</comment>
<dbReference type="PANTHER" id="PTHR22958:SF1">
    <property type="entry name" value="GLYCEROPHOSPHOCHOLINE PHOSPHODIESTERASE GPCPD1"/>
    <property type="match status" value="1"/>
</dbReference>
<dbReference type="GO" id="GO:2001070">
    <property type="term" value="F:starch binding"/>
    <property type="evidence" value="ECO:0007669"/>
    <property type="project" value="InterPro"/>
</dbReference>
<dbReference type="Pfam" id="PF03009">
    <property type="entry name" value="GDPD"/>
    <property type="match status" value="1"/>
</dbReference>
<dbReference type="InterPro" id="IPR030395">
    <property type="entry name" value="GP_PDE_dom"/>
</dbReference>
<dbReference type="PROSITE" id="PS51166">
    <property type="entry name" value="CBM20"/>
    <property type="match status" value="1"/>
</dbReference>
<dbReference type="GO" id="GO:0008081">
    <property type="term" value="F:phosphoric diester hydrolase activity"/>
    <property type="evidence" value="ECO:0007669"/>
    <property type="project" value="InterPro"/>
</dbReference>
<sequence length="699" mass="76747">MATTVDTGNSETSRNSPIAIPISSPMSAAAEIAPLESVPHSDSLISDVIFTIRAQLAECQSLKIVGSCPALGSWDISAALRLEEIPAITNTADDERQYMVAVSLPRAMSFEYRYFLADATDQMVVTERKKRVLATRDDITMTVDDGAFLSTAGSIAIRDPGFLHKQTQLRVWLGHPSGPRGARTMAVTGLSVPAVEYYLELAAEVGVPVWFKFVHASGERMSQLLEASQIAPEPVPIHPNVPEDVPFNLFPSLFHARTCDDLFLSATVWVPDESGDAASTAPGLPALRVLGRAILTAPDFLGQSGIRTLSRTLLDSDLKAVGRLDLAFLVVWPFSHPENTIAGAEGQHDKLISKPMIGHRGLGSNKVHGGHRVRVSENTALSFQLAAQRGVRFIEFDAQMTKDDKVVIHHNFEFEAGTKTDGSPLIMPIRLVTAKEFLATAPSRAAAKPRSGMTSRRTSIDLRHAVSPELGHAPFDTPAPSQTVAALVSNRPPLYAQPEPGNYRVIFEQRASLKQMFRELPVNLGFNIEVKYPSKHAMGGLVRYPSRPHVVDCILQVVFDEIKSQPNRPVFFSSFDPEIITLLRLKQARFPVFFLNAGFINEHEHKVEIDAEDTNFEDAVCSNPFHGVLFAARMHLTGVVLDVETALLHEGLVSMAHDLNLLVYTYGTRTDDEPLHEHQWKILGIDGMIADNLTRSSDK</sequence>
<keyword evidence="5" id="KW-1185">Reference proteome</keyword>
<dbReference type="EMBL" id="JAHDYR010000062">
    <property type="protein sequence ID" value="KAG9391007.1"/>
    <property type="molecule type" value="Genomic_DNA"/>
</dbReference>
<protein>
    <submittedName>
        <fullName evidence="4">Glycerophosphoryl diester phosphodiesterase family</fullName>
    </submittedName>
</protein>
<dbReference type="PANTHER" id="PTHR22958">
    <property type="entry name" value="GLYCEROPHOSPHORYL DIESTER PHOSPHODIESTERASE"/>
    <property type="match status" value="1"/>
</dbReference>
<feature type="domain" description="CBM20" evidence="2">
    <location>
        <begin position="40"/>
        <end position="154"/>
    </location>
</feature>
<dbReference type="Gene3D" id="3.20.20.190">
    <property type="entry name" value="Phosphatidylinositol (PI) phosphodiesterase"/>
    <property type="match status" value="1"/>
</dbReference>
<dbReference type="GO" id="GO:0046475">
    <property type="term" value="P:glycerophospholipid catabolic process"/>
    <property type="evidence" value="ECO:0007669"/>
    <property type="project" value="TreeGrafter"/>
</dbReference>
<proteinExistence type="predicted"/>
<dbReference type="Gene3D" id="2.60.40.10">
    <property type="entry name" value="Immunoglobulins"/>
    <property type="match status" value="1"/>
</dbReference>
<dbReference type="InterPro" id="IPR013783">
    <property type="entry name" value="Ig-like_fold"/>
</dbReference>
<dbReference type="Pfam" id="PF00686">
    <property type="entry name" value="CBM_20"/>
    <property type="match status" value="1"/>
</dbReference>
<dbReference type="SUPFAM" id="SSF51695">
    <property type="entry name" value="PLC-like phosphodiesterases"/>
    <property type="match status" value="1"/>
</dbReference>
<organism evidence="4 5">
    <name type="scientific">Carpediemonas membranifera</name>
    <dbReference type="NCBI Taxonomy" id="201153"/>
    <lineage>
        <taxon>Eukaryota</taxon>
        <taxon>Metamonada</taxon>
        <taxon>Carpediemonas-like organisms</taxon>
        <taxon>Carpediemonas</taxon>
    </lineage>
</organism>
<dbReference type="InterPro" id="IPR051578">
    <property type="entry name" value="GDPD"/>
</dbReference>
<dbReference type="InterPro" id="IPR013784">
    <property type="entry name" value="Carb-bd-like_fold"/>
</dbReference>
<reference evidence="4" key="1">
    <citation type="submission" date="2021-05" db="EMBL/GenBank/DDBJ databases">
        <title>A free-living protist that lacks canonical eukaryotic 1 DNA replication and segregation systems.</title>
        <authorList>
            <person name="Salas-Leiva D.E."/>
            <person name="Tromer E.C."/>
            <person name="Curtis B.A."/>
            <person name="Jerlstrom-Hultqvist J."/>
            <person name="Kolisko M."/>
            <person name="Yi Z."/>
            <person name="Salas-Leiva J.S."/>
            <person name="Gallot-Lavallee L."/>
            <person name="Kops G.J.P.L."/>
            <person name="Archibald J.M."/>
            <person name="Simpson A.G.B."/>
            <person name="Roger A.J."/>
        </authorList>
    </citation>
    <scope>NUCLEOTIDE SEQUENCE</scope>
    <source>
        <strain evidence="4">BICM</strain>
    </source>
</reference>
<evidence type="ECO:0000259" key="2">
    <source>
        <dbReference type="PROSITE" id="PS51166"/>
    </source>
</evidence>
<evidence type="ECO:0000256" key="1">
    <source>
        <dbReference type="ARBA" id="ARBA00022801"/>
    </source>
</evidence>
<evidence type="ECO:0000313" key="5">
    <source>
        <dbReference type="Proteomes" id="UP000717585"/>
    </source>
</evidence>
<gene>
    <name evidence="4" type="ORF">J8273_7281</name>
</gene>
<evidence type="ECO:0000259" key="3">
    <source>
        <dbReference type="PROSITE" id="PS51704"/>
    </source>
</evidence>
<keyword evidence="1" id="KW-0378">Hydrolase</keyword>
<accession>A0A8J6B1G8</accession>
<dbReference type="SMART" id="SM01065">
    <property type="entry name" value="CBM_2"/>
    <property type="match status" value="1"/>
</dbReference>
<dbReference type="InterPro" id="IPR017946">
    <property type="entry name" value="PLC-like_Pdiesterase_TIM-brl"/>
</dbReference>
<dbReference type="InterPro" id="IPR002044">
    <property type="entry name" value="CBM20"/>
</dbReference>
<dbReference type="Proteomes" id="UP000717585">
    <property type="component" value="Unassembled WGS sequence"/>
</dbReference>
<evidence type="ECO:0000313" key="4">
    <source>
        <dbReference type="EMBL" id="KAG9391007.1"/>
    </source>
</evidence>
<dbReference type="SUPFAM" id="SSF49452">
    <property type="entry name" value="Starch-binding domain-like"/>
    <property type="match status" value="1"/>
</dbReference>
<feature type="domain" description="GP-PDE" evidence="3">
    <location>
        <begin position="355"/>
        <end position="699"/>
    </location>
</feature>